<dbReference type="InterPro" id="IPR004083">
    <property type="entry name" value="Raptor"/>
</dbReference>
<dbReference type="GO" id="GO:0030674">
    <property type="term" value="F:protein-macromolecule adaptor activity"/>
    <property type="evidence" value="ECO:0007669"/>
    <property type="project" value="TreeGrafter"/>
</dbReference>
<evidence type="ECO:0000313" key="3">
    <source>
        <dbReference type="Proteomes" id="UP000249056"/>
    </source>
</evidence>
<protein>
    <submittedName>
        <fullName evidence="2">Uncharacterized protein</fullName>
    </submittedName>
</protein>
<dbReference type="Proteomes" id="UP000249056">
    <property type="component" value="Unassembled WGS sequence"/>
</dbReference>
<reference evidence="2 3" key="1">
    <citation type="submission" date="2018-06" db="EMBL/GenBank/DDBJ databases">
        <title>Genome Sequence of the Brown Rot Fungal Pathogen Monilinia fructigena.</title>
        <authorList>
            <person name="Landi L."/>
            <person name="De Miccolis Angelini R.M."/>
            <person name="Pollastro S."/>
            <person name="Abate D."/>
            <person name="Faretra F."/>
            <person name="Romanazzi G."/>
        </authorList>
    </citation>
    <scope>NUCLEOTIDE SEQUENCE [LARGE SCALE GENOMIC DNA]</scope>
    <source>
        <strain evidence="2 3">Mfrg269</strain>
    </source>
</reference>
<evidence type="ECO:0000313" key="2">
    <source>
        <dbReference type="EMBL" id="RAL62125.1"/>
    </source>
</evidence>
<proteinExistence type="predicted"/>
<dbReference type="InterPro" id="IPR001680">
    <property type="entry name" value="WD40_rpt"/>
</dbReference>
<dbReference type="SUPFAM" id="SSF50978">
    <property type="entry name" value="WD40 repeat-like"/>
    <property type="match status" value="1"/>
</dbReference>
<evidence type="ECO:0000256" key="1">
    <source>
        <dbReference type="PROSITE-ProRule" id="PRU00221"/>
    </source>
</evidence>
<dbReference type="GO" id="GO:0031929">
    <property type="term" value="P:TOR signaling"/>
    <property type="evidence" value="ECO:0007669"/>
    <property type="project" value="InterPro"/>
</dbReference>
<dbReference type="InterPro" id="IPR036322">
    <property type="entry name" value="WD40_repeat_dom_sf"/>
</dbReference>
<dbReference type="PANTHER" id="PTHR12848">
    <property type="entry name" value="REGULATORY-ASSOCIATED PROTEIN OF MTOR"/>
    <property type="match status" value="1"/>
</dbReference>
<dbReference type="Gene3D" id="2.130.10.10">
    <property type="entry name" value="YVTN repeat-like/Quinoprotein amine dehydrogenase"/>
    <property type="match status" value="1"/>
</dbReference>
<dbReference type="FunFam" id="2.130.10.10:FF:000278">
    <property type="entry name" value="WD repeat-containing protein mip1"/>
    <property type="match status" value="1"/>
</dbReference>
<dbReference type="GO" id="GO:0009267">
    <property type="term" value="P:cellular response to starvation"/>
    <property type="evidence" value="ECO:0007669"/>
    <property type="project" value="TreeGrafter"/>
</dbReference>
<dbReference type="PANTHER" id="PTHR12848:SF16">
    <property type="entry name" value="REGULATORY-ASSOCIATED PROTEIN OF MTOR"/>
    <property type="match status" value="1"/>
</dbReference>
<dbReference type="GO" id="GO:0030307">
    <property type="term" value="P:positive regulation of cell growth"/>
    <property type="evidence" value="ECO:0007669"/>
    <property type="project" value="TreeGrafter"/>
</dbReference>
<dbReference type="SMART" id="SM00320">
    <property type="entry name" value="WD40"/>
    <property type="match status" value="5"/>
</dbReference>
<dbReference type="AlphaFoldDB" id="A0A395IP87"/>
<dbReference type="GO" id="GO:0005737">
    <property type="term" value="C:cytoplasm"/>
    <property type="evidence" value="ECO:0007669"/>
    <property type="project" value="TreeGrafter"/>
</dbReference>
<gene>
    <name evidence="2" type="ORF">DID88_002611</name>
</gene>
<dbReference type="GO" id="GO:0010506">
    <property type="term" value="P:regulation of autophagy"/>
    <property type="evidence" value="ECO:0007669"/>
    <property type="project" value="TreeGrafter"/>
</dbReference>
<dbReference type="EMBL" id="QKRW01000026">
    <property type="protein sequence ID" value="RAL62125.1"/>
    <property type="molecule type" value="Genomic_DNA"/>
</dbReference>
<dbReference type="GO" id="GO:0031931">
    <property type="term" value="C:TORC1 complex"/>
    <property type="evidence" value="ECO:0007669"/>
    <property type="project" value="InterPro"/>
</dbReference>
<dbReference type="GO" id="GO:0071230">
    <property type="term" value="P:cellular response to amino acid stimulus"/>
    <property type="evidence" value="ECO:0007669"/>
    <property type="project" value="TreeGrafter"/>
</dbReference>
<name>A0A395IP87_9HELO</name>
<feature type="repeat" description="WD" evidence="1">
    <location>
        <begin position="280"/>
        <end position="302"/>
    </location>
</feature>
<accession>A0A395IP87</accession>
<keyword evidence="1" id="KW-0853">WD repeat</keyword>
<dbReference type="OrthoDB" id="10262360at2759"/>
<sequence>MWRKSQLRAASSLESHQKTPVIPLESSFLEWSIEYFREPQMKPNEAEEPGSTDYNERLWRRSRNEAILRETQPQKEIAGNGKWTHATGFFNNSSQPSKMTLHQFEDHLAVSDDRDTICSRISDLQFINEDDQAFLLTGSSDGVIRIYRNYDSDKKIEVASAWRALTHLVPSNVNSGMVFDWQQVTGKLLVAGDVKVIRVWAAAPELCVVDINARSGSCVTSLTSDQMTGNVFCSWFGDGAIRVFDARNKPQEAMVKKWKDESDRVWIKSVHMQRGGQRELLSASRNGKVKLWDIRMDKPLRTIQATKETLRTASTHEHLPVFAVGTGNHTVKVFNFDGRELSRVEPYSSFLHQARQSPISATAFHPHRMMLACAARGDNHINLFSCAERKVPSTEY</sequence>
<dbReference type="InterPro" id="IPR015943">
    <property type="entry name" value="WD40/YVTN_repeat-like_dom_sf"/>
</dbReference>
<comment type="caution">
    <text evidence="2">The sequence shown here is derived from an EMBL/GenBank/DDBJ whole genome shotgun (WGS) entry which is preliminary data.</text>
</comment>
<organism evidence="2 3">
    <name type="scientific">Monilinia fructigena</name>
    <dbReference type="NCBI Taxonomy" id="38457"/>
    <lineage>
        <taxon>Eukaryota</taxon>
        <taxon>Fungi</taxon>
        <taxon>Dikarya</taxon>
        <taxon>Ascomycota</taxon>
        <taxon>Pezizomycotina</taxon>
        <taxon>Leotiomycetes</taxon>
        <taxon>Helotiales</taxon>
        <taxon>Sclerotiniaceae</taxon>
        <taxon>Monilinia</taxon>
    </lineage>
</organism>
<dbReference type="PROSITE" id="PS50082">
    <property type="entry name" value="WD_REPEATS_2"/>
    <property type="match status" value="1"/>
</dbReference>
<keyword evidence="3" id="KW-1185">Reference proteome</keyword>